<keyword evidence="3" id="KW-1185">Reference proteome</keyword>
<proteinExistence type="predicted"/>
<name>A0A6N6VK55_9HYPH</name>
<feature type="domain" description="DUF2061" evidence="1">
    <location>
        <begin position="6"/>
        <end position="51"/>
    </location>
</feature>
<evidence type="ECO:0000313" key="3">
    <source>
        <dbReference type="Proteomes" id="UP000468901"/>
    </source>
</evidence>
<dbReference type="RefSeq" id="WP_152214497.1">
    <property type="nucleotide sequence ID" value="NZ_JBAQYD010000168.1"/>
</dbReference>
<evidence type="ECO:0000313" key="2">
    <source>
        <dbReference type="EMBL" id="KAB7742075.1"/>
    </source>
</evidence>
<evidence type="ECO:0000259" key="1">
    <source>
        <dbReference type="Pfam" id="PF09834"/>
    </source>
</evidence>
<gene>
    <name evidence="2" type="ORF">F2P47_02015</name>
</gene>
<dbReference type="EMBL" id="WESC01000002">
    <property type="protein sequence ID" value="KAB7742075.1"/>
    <property type="molecule type" value="Genomic_DNA"/>
</dbReference>
<dbReference type="Pfam" id="PF09834">
    <property type="entry name" value="DUF2061"/>
    <property type="match status" value="1"/>
</dbReference>
<sequence>MRAARKAVAFSVVHFFVGLAVAYALTGQAALAASVALVEPAVNALIHFAYESWHDGHNGAMRAA</sequence>
<dbReference type="AlphaFoldDB" id="A0A6N6VK55"/>
<reference evidence="2 3" key="1">
    <citation type="submission" date="2019-09" db="EMBL/GenBank/DDBJ databases">
        <title>Parvibaculum sedimenti sp. nov., isolated from sediment.</title>
        <authorList>
            <person name="Wang Y."/>
        </authorList>
    </citation>
    <scope>NUCLEOTIDE SEQUENCE [LARGE SCALE GENOMIC DNA]</scope>
    <source>
        <strain evidence="2 3">HXT-9</strain>
    </source>
</reference>
<accession>A0A6N6VK55</accession>
<protein>
    <submittedName>
        <fullName evidence="2">DUF2061 domain-containing protein</fullName>
    </submittedName>
</protein>
<organism evidence="2 3">
    <name type="scientific">Parvibaculum sedimenti</name>
    <dbReference type="NCBI Taxonomy" id="2608632"/>
    <lineage>
        <taxon>Bacteria</taxon>
        <taxon>Pseudomonadati</taxon>
        <taxon>Pseudomonadota</taxon>
        <taxon>Alphaproteobacteria</taxon>
        <taxon>Hyphomicrobiales</taxon>
        <taxon>Parvibaculaceae</taxon>
        <taxon>Parvibaculum</taxon>
    </lineage>
</organism>
<comment type="caution">
    <text evidence="2">The sequence shown here is derived from an EMBL/GenBank/DDBJ whole genome shotgun (WGS) entry which is preliminary data.</text>
</comment>
<dbReference type="InterPro" id="IPR018638">
    <property type="entry name" value="DUF2061_membrane"/>
</dbReference>
<dbReference type="Proteomes" id="UP000468901">
    <property type="component" value="Unassembled WGS sequence"/>
</dbReference>